<name>A0A5P1F2P5_ASPOF</name>
<accession>A0A5P1F2P5</accession>
<evidence type="ECO:0000313" key="2">
    <source>
        <dbReference type="Proteomes" id="UP000243459"/>
    </source>
</evidence>
<evidence type="ECO:0000313" key="1">
    <source>
        <dbReference type="EMBL" id="ONK72615.1"/>
    </source>
</evidence>
<keyword evidence="2" id="KW-1185">Reference proteome</keyword>
<sequence length="119" mass="13618">MAPQNRCRPKQGKRQEVVYPSILIPQHGDLRANGTQVAATHSHYSTLESIPLFVEWEQEEVDLLSETLIFTFRHMITDAPLESINCEHIVKHVLLFGDSSEDPNLLDIGTYEWFRTVNG</sequence>
<reference evidence="2" key="1">
    <citation type="journal article" date="2017" name="Nat. Commun.">
        <title>The asparagus genome sheds light on the origin and evolution of a young Y chromosome.</title>
        <authorList>
            <person name="Harkess A."/>
            <person name="Zhou J."/>
            <person name="Xu C."/>
            <person name="Bowers J.E."/>
            <person name="Van der Hulst R."/>
            <person name="Ayyampalayam S."/>
            <person name="Mercati F."/>
            <person name="Riccardi P."/>
            <person name="McKain M.R."/>
            <person name="Kakrana A."/>
            <person name="Tang H."/>
            <person name="Ray J."/>
            <person name="Groenendijk J."/>
            <person name="Arikit S."/>
            <person name="Mathioni S.M."/>
            <person name="Nakano M."/>
            <person name="Shan H."/>
            <person name="Telgmann-Rauber A."/>
            <person name="Kanno A."/>
            <person name="Yue Z."/>
            <person name="Chen H."/>
            <person name="Li W."/>
            <person name="Chen Y."/>
            <person name="Xu X."/>
            <person name="Zhang Y."/>
            <person name="Luo S."/>
            <person name="Chen H."/>
            <person name="Gao J."/>
            <person name="Mao Z."/>
            <person name="Pires J.C."/>
            <person name="Luo M."/>
            <person name="Kudrna D."/>
            <person name="Wing R.A."/>
            <person name="Meyers B.C."/>
            <person name="Yi K."/>
            <person name="Kong H."/>
            <person name="Lavrijsen P."/>
            <person name="Sunseri F."/>
            <person name="Falavigna A."/>
            <person name="Ye Y."/>
            <person name="Leebens-Mack J.H."/>
            <person name="Chen G."/>
        </authorList>
    </citation>
    <scope>NUCLEOTIDE SEQUENCE [LARGE SCALE GENOMIC DNA]</scope>
    <source>
        <strain evidence="2">cv. DH0086</strain>
    </source>
</reference>
<dbReference type="Gramene" id="ONK72615">
    <property type="protein sequence ID" value="ONK72615"/>
    <property type="gene ID" value="A4U43_C04F21250"/>
</dbReference>
<dbReference type="AlphaFoldDB" id="A0A5P1F2P5"/>
<proteinExistence type="predicted"/>
<dbReference type="EMBL" id="CM007384">
    <property type="protein sequence ID" value="ONK72615.1"/>
    <property type="molecule type" value="Genomic_DNA"/>
</dbReference>
<gene>
    <name evidence="1" type="ORF">A4U43_C04F21250</name>
</gene>
<organism evidence="1 2">
    <name type="scientific">Asparagus officinalis</name>
    <name type="common">Garden asparagus</name>
    <dbReference type="NCBI Taxonomy" id="4686"/>
    <lineage>
        <taxon>Eukaryota</taxon>
        <taxon>Viridiplantae</taxon>
        <taxon>Streptophyta</taxon>
        <taxon>Embryophyta</taxon>
        <taxon>Tracheophyta</taxon>
        <taxon>Spermatophyta</taxon>
        <taxon>Magnoliopsida</taxon>
        <taxon>Liliopsida</taxon>
        <taxon>Asparagales</taxon>
        <taxon>Asparagaceae</taxon>
        <taxon>Asparagoideae</taxon>
        <taxon>Asparagus</taxon>
    </lineage>
</organism>
<protein>
    <submittedName>
        <fullName evidence="1">Uncharacterized protein</fullName>
    </submittedName>
</protein>
<dbReference type="Proteomes" id="UP000243459">
    <property type="component" value="Chromosome 4"/>
</dbReference>